<dbReference type="EMBL" id="GL945487">
    <property type="protein sequence ID" value="EGN94662.1"/>
    <property type="molecule type" value="Genomic_DNA"/>
</dbReference>
<dbReference type="AlphaFoldDB" id="F8QA72"/>
<name>F8QA72_SERL3</name>
<protein>
    <submittedName>
        <fullName evidence="3">Uncharacterized protein</fullName>
    </submittedName>
</protein>
<feature type="compositionally biased region" description="Polar residues" evidence="1">
    <location>
        <begin position="32"/>
        <end position="42"/>
    </location>
</feature>
<feature type="transmembrane region" description="Helical" evidence="2">
    <location>
        <begin position="258"/>
        <end position="279"/>
    </location>
</feature>
<dbReference type="HOGENOM" id="CLU_022490_1_0_1"/>
<feature type="region of interest" description="Disordered" evidence="1">
    <location>
        <begin position="60"/>
        <end position="155"/>
    </location>
</feature>
<proteinExistence type="predicted"/>
<reference evidence="4" key="1">
    <citation type="journal article" date="2011" name="Science">
        <title>The plant cell wall-decomposing machinery underlies the functional diversity of forest fungi.</title>
        <authorList>
            <person name="Eastwood D.C."/>
            <person name="Floudas D."/>
            <person name="Binder M."/>
            <person name="Majcherczyk A."/>
            <person name="Schneider P."/>
            <person name="Aerts A."/>
            <person name="Asiegbu F.O."/>
            <person name="Baker S.E."/>
            <person name="Barry K."/>
            <person name="Bendiksby M."/>
            <person name="Blumentritt M."/>
            <person name="Coutinho P.M."/>
            <person name="Cullen D."/>
            <person name="de Vries R.P."/>
            <person name="Gathman A."/>
            <person name="Goodell B."/>
            <person name="Henrissat B."/>
            <person name="Ihrmark K."/>
            <person name="Kauserud H."/>
            <person name="Kohler A."/>
            <person name="LaButti K."/>
            <person name="Lapidus A."/>
            <person name="Lavin J.L."/>
            <person name="Lee Y.-H."/>
            <person name="Lindquist E."/>
            <person name="Lilly W."/>
            <person name="Lucas S."/>
            <person name="Morin E."/>
            <person name="Murat C."/>
            <person name="Oguiza J.A."/>
            <person name="Park J."/>
            <person name="Pisabarro A.G."/>
            <person name="Riley R."/>
            <person name="Rosling A."/>
            <person name="Salamov A."/>
            <person name="Schmidt O."/>
            <person name="Schmutz J."/>
            <person name="Skrede I."/>
            <person name="Stenlid J."/>
            <person name="Wiebenga A."/>
            <person name="Xie X."/>
            <person name="Kuees U."/>
            <person name="Hibbett D.S."/>
            <person name="Hoffmeister D."/>
            <person name="Hoegberg N."/>
            <person name="Martin F."/>
            <person name="Grigoriev I.V."/>
            <person name="Watkinson S.C."/>
        </authorList>
    </citation>
    <scope>NUCLEOTIDE SEQUENCE [LARGE SCALE GENOMIC DNA]</scope>
    <source>
        <strain evidence="4">strain S7.3</strain>
    </source>
</reference>
<accession>F8QA72</accession>
<dbReference type="STRING" id="936435.F8QA72"/>
<evidence type="ECO:0000256" key="1">
    <source>
        <dbReference type="SAM" id="MobiDB-lite"/>
    </source>
</evidence>
<evidence type="ECO:0000256" key="2">
    <source>
        <dbReference type="SAM" id="Phobius"/>
    </source>
</evidence>
<dbReference type="OMA" id="VHTTAYV"/>
<evidence type="ECO:0000313" key="3">
    <source>
        <dbReference type="EMBL" id="EGN94662.1"/>
    </source>
</evidence>
<keyword evidence="2" id="KW-0472">Membrane</keyword>
<dbReference type="InParanoid" id="F8QA72"/>
<feature type="region of interest" description="Disordered" evidence="1">
    <location>
        <begin position="19"/>
        <end position="46"/>
    </location>
</feature>
<dbReference type="Proteomes" id="UP000008063">
    <property type="component" value="Unassembled WGS sequence"/>
</dbReference>
<feature type="region of interest" description="Disordered" evidence="1">
    <location>
        <begin position="379"/>
        <end position="401"/>
    </location>
</feature>
<feature type="transmembrane region" description="Helical" evidence="2">
    <location>
        <begin position="523"/>
        <end position="543"/>
    </location>
</feature>
<organism evidence="4">
    <name type="scientific">Serpula lacrymans var. lacrymans (strain S7.3)</name>
    <name type="common">Dry rot fungus</name>
    <dbReference type="NCBI Taxonomy" id="936435"/>
    <lineage>
        <taxon>Eukaryota</taxon>
        <taxon>Fungi</taxon>
        <taxon>Dikarya</taxon>
        <taxon>Basidiomycota</taxon>
        <taxon>Agaricomycotina</taxon>
        <taxon>Agaricomycetes</taxon>
        <taxon>Agaricomycetidae</taxon>
        <taxon>Boletales</taxon>
        <taxon>Coniophorineae</taxon>
        <taxon>Serpulaceae</taxon>
        <taxon>Serpula</taxon>
    </lineage>
</organism>
<feature type="transmembrane region" description="Helical" evidence="2">
    <location>
        <begin position="493"/>
        <end position="516"/>
    </location>
</feature>
<feature type="transmembrane region" description="Helical" evidence="2">
    <location>
        <begin position="176"/>
        <end position="202"/>
    </location>
</feature>
<keyword evidence="2" id="KW-1133">Transmembrane helix</keyword>
<gene>
    <name evidence="3" type="ORF">SERLA73DRAFT_155442</name>
</gene>
<evidence type="ECO:0000313" key="4">
    <source>
        <dbReference type="Proteomes" id="UP000008063"/>
    </source>
</evidence>
<feature type="compositionally biased region" description="Basic and acidic residues" evidence="1">
    <location>
        <begin position="141"/>
        <end position="151"/>
    </location>
</feature>
<keyword evidence="2" id="KW-0812">Transmembrane</keyword>
<keyword evidence="4" id="KW-1185">Reference proteome</keyword>
<dbReference type="eggNOG" id="ENOG502SAR4">
    <property type="taxonomic scope" value="Eukaryota"/>
</dbReference>
<sequence length="547" mass="59973">MHRRVVQTVAAAWKWNGETEGERDYEGGSRSAVASNGAGQRLSSHHDRDYSLHVQTTFDAPAPPILASQPNTTSEQPRERPSWRRMSSPGGRSFASLSSLDDGDGRLRTSPESIRASPESMRRSSASLGRVVEENDAYPDDEVHNADVRPNEDDENEDYEWELQERGFYNGSYSRFITLYTFVPLTALLTFIVLVVLPLLFWPASADPHPHTRYFPSPLPEFLLSSSLFALSHLLRLPLYTLSSILLSPFHSTTASTVLSTTLSVILSTLLRLSALALLNVRHAMDYPYPTWKDPAFGRVWWLSLNVAEVVIAIVQGYEQVALYRDVMVPDGREKEFLEGLRNAEGLNGNGNGRVIGYGRKPVVGQVFDEPLDAADAHANADGAPGGYDVEGGDANGRSGQARGADNRAWALSSQIDHDFDQLLALKAREELEEVYGVPVIKIPIFISCLQRFNSIILSVGLTLLLSASYLRSSLSLSTPPPPSPLTPSNRPLFITLPIVFVIHTALAILHTPLALPRIGVHTAAYVGVLVSLTCLVAGLGVWEVLS</sequence>
<dbReference type="OrthoDB" id="3364069at2759"/>
<feature type="transmembrane region" description="Helical" evidence="2">
    <location>
        <begin position="453"/>
        <end position="473"/>
    </location>
</feature>